<dbReference type="PANTHER" id="PTHR43047">
    <property type="entry name" value="TWO-COMPONENT HISTIDINE PROTEIN KINASE"/>
    <property type="match status" value="1"/>
</dbReference>
<dbReference type="InterPro" id="IPR036097">
    <property type="entry name" value="HisK_dim/P_sf"/>
</dbReference>
<dbReference type="EC" id="2.7.13.3" evidence="3"/>
<dbReference type="InterPro" id="IPR005467">
    <property type="entry name" value="His_kinase_dom"/>
</dbReference>
<evidence type="ECO:0000256" key="5">
    <source>
        <dbReference type="ARBA" id="ARBA00022519"/>
    </source>
</evidence>
<dbReference type="SUPFAM" id="SSF55874">
    <property type="entry name" value="ATPase domain of HSP90 chaperone/DNA topoisomerase II/histidine kinase"/>
    <property type="match status" value="1"/>
</dbReference>
<dbReference type="PROSITE" id="PS50109">
    <property type="entry name" value="HIS_KIN"/>
    <property type="match status" value="1"/>
</dbReference>
<dbReference type="Pfam" id="PF00512">
    <property type="entry name" value="HisKA"/>
    <property type="match status" value="1"/>
</dbReference>
<keyword evidence="11 15" id="KW-1133">Transmembrane helix</keyword>
<comment type="caution">
    <text evidence="19">The sequence shown here is derived from an EMBL/GenBank/DDBJ whole genome shotgun (WGS) entry which is preliminary data.</text>
</comment>
<dbReference type="InterPro" id="IPR001789">
    <property type="entry name" value="Sig_transdc_resp-reg_receiver"/>
</dbReference>
<dbReference type="SUPFAM" id="SSF47384">
    <property type="entry name" value="Homodimeric domain of signal transducing histidine kinase"/>
    <property type="match status" value="1"/>
</dbReference>
<keyword evidence="12 15" id="KW-0472">Membrane</keyword>
<dbReference type="Gene3D" id="1.20.120.160">
    <property type="entry name" value="HPT domain"/>
    <property type="match status" value="1"/>
</dbReference>
<dbReference type="SMART" id="SM00387">
    <property type="entry name" value="HATPase_c"/>
    <property type="match status" value="1"/>
</dbReference>
<dbReference type="Gene3D" id="1.10.287.130">
    <property type="match status" value="1"/>
</dbReference>
<evidence type="ECO:0000256" key="3">
    <source>
        <dbReference type="ARBA" id="ARBA00012438"/>
    </source>
</evidence>
<dbReference type="RefSeq" id="WP_138729695.1">
    <property type="nucleotide sequence ID" value="NZ_SRMP02000003.1"/>
</dbReference>
<name>A0ABW9JDM0_9SPHI</name>
<evidence type="ECO:0000256" key="1">
    <source>
        <dbReference type="ARBA" id="ARBA00000085"/>
    </source>
</evidence>
<feature type="domain" description="HPt" evidence="18">
    <location>
        <begin position="725"/>
        <end position="817"/>
    </location>
</feature>
<dbReference type="Gene3D" id="3.30.565.10">
    <property type="entry name" value="Histidine kinase-like ATPase, C-terminal domain"/>
    <property type="match status" value="1"/>
</dbReference>
<evidence type="ECO:0000256" key="9">
    <source>
        <dbReference type="ARBA" id="ARBA00022777"/>
    </source>
</evidence>
<evidence type="ECO:0000256" key="12">
    <source>
        <dbReference type="ARBA" id="ARBA00023136"/>
    </source>
</evidence>
<reference evidence="19 20" key="1">
    <citation type="submission" date="2024-12" db="EMBL/GenBank/DDBJ databases">
        <authorList>
            <person name="Hu S."/>
        </authorList>
    </citation>
    <scope>NUCLEOTIDE SEQUENCE [LARGE SCALE GENOMIC DNA]</scope>
    <source>
        <strain evidence="19 20">P-25</strain>
    </source>
</reference>
<organism evidence="19 20">
    <name type="scientific">Pedobacter helvus</name>
    <dbReference type="NCBI Taxonomy" id="2563444"/>
    <lineage>
        <taxon>Bacteria</taxon>
        <taxon>Pseudomonadati</taxon>
        <taxon>Bacteroidota</taxon>
        <taxon>Sphingobacteriia</taxon>
        <taxon>Sphingobacteriales</taxon>
        <taxon>Sphingobacteriaceae</taxon>
        <taxon>Pedobacter</taxon>
    </lineage>
</organism>
<dbReference type="SMART" id="SM00388">
    <property type="entry name" value="HisKA"/>
    <property type="match status" value="1"/>
</dbReference>
<keyword evidence="6 14" id="KW-0597">Phosphoprotein</keyword>
<evidence type="ECO:0000259" key="16">
    <source>
        <dbReference type="PROSITE" id="PS50109"/>
    </source>
</evidence>
<evidence type="ECO:0000256" key="14">
    <source>
        <dbReference type="PROSITE-ProRule" id="PRU00169"/>
    </source>
</evidence>
<keyword evidence="9" id="KW-0418">Kinase</keyword>
<keyword evidence="5" id="KW-0997">Cell inner membrane</keyword>
<sequence>MTHQSTTKSQKHFFRATKGKVVLGFLFAGLALFLAWGVSKFVFEEILGTVEKISTPNDKLRLVNKLSHQIASLDQLQREPKNNVVFFAATQKLRRTLDTLNTLYTTDEEQTKRIKKLKDLLKDRDRQFLLYLQVKENLVNTQSFSDEVQKLNELLSQRTREADSAVFTTQTSTSTTTVAPEEDQKSRGFLSRLFGKKKAEVYKIINEEYKVKKDTLNPQVEDSVMRNVEASLKTIETEQRQKSNRFLKKEAELASSSSALTKQMLNVLREVEAEALMQIDLNGEQAKNMVSEGVYQIKIIIIAFFVITMILGSLILIDITKNNKYRLALEKAKEEAEYHGRAKQRFLSNMSHEIRTPLQAILGYSEFIAKQENPNRKHVEAIHRSSVHLLQIVNEVLDYNRITSGEFSFKEENFDLQKLLDEVMDAVRPLAEKKDISLLANFDLPEQHWIKGDAFRLKQVLYNLLGNAIKFTVKGHVKLTVDCKQQDENIYCYFTVEDTGIGFSKEDQEKIFKEFEQGANSDHQSMNQNGTGLGLAIVKTLVDAQGGRINAKSKLGKGTSFVVYLQYQEGNAPAEPKRLENIKTVTKARGVWVVDDDSLILNLCELIFSAHQIPYKTFSTADAILGEPIDDELEYVFIDMRLEGGMTGIEVHKQLKQRLPKHVKYYAITAQVLPDEQQAVLDQGFEGVIIKPFKAEDLLALFEVSAVVQEVGFDDASLEKMTMGDQKMMAKILASFIRDCEEDEALIRNSITNQNQPEVRLVIHRLAGRIAQIGAKELGAEFRQLEQEVAAVELLDEAIRNQINALLGKLKSLLKAVELRKNKFSI</sequence>
<dbReference type="GO" id="GO:0005524">
    <property type="term" value="F:ATP binding"/>
    <property type="evidence" value="ECO:0007669"/>
    <property type="project" value="UniProtKB-KW"/>
</dbReference>
<keyword evidence="10 19" id="KW-0067">ATP-binding</keyword>
<evidence type="ECO:0000259" key="18">
    <source>
        <dbReference type="PROSITE" id="PS50894"/>
    </source>
</evidence>
<evidence type="ECO:0000256" key="4">
    <source>
        <dbReference type="ARBA" id="ARBA00022475"/>
    </source>
</evidence>
<keyword evidence="7" id="KW-0808">Transferase</keyword>
<feature type="domain" description="Response regulatory" evidence="17">
    <location>
        <begin position="590"/>
        <end position="706"/>
    </location>
</feature>
<dbReference type="InterPro" id="IPR011006">
    <property type="entry name" value="CheY-like_superfamily"/>
</dbReference>
<feature type="modified residue" description="Phosphohistidine" evidence="13">
    <location>
        <position position="764"/>
    </location>
</feature>
<dbReference type="Pfam" id="PF01627">
    <property type="entry name" value="Hpt"/>
    <property type="match status" value="1"/>
</dbReference>
<feature type="modified residue" description="4-aspartylphosphate" evidence="14">
    <location>
        <position position="639"/>
    </location>
</feature>
<dbReference type="InterPro" id="IPR008207">
    <property type="entry name" value="Sig_transdc_His_kin_Hpt_dom"/>
</dbReference>
<protein>
    <recommendedName>
        <fullName evidence="3">histidine kinase</fullName>
        <ecNumber evidence="3">2.7.13.3</ecNumber>
    </recommendedName>
</protein>
<dbReference type="PRINTS" id="PR00344">
    <property type="entry name" value="BCTRLSENSOR"/>
</dbReference>
<dbReference type="SUPFAM" id="SSF47226">
    <property type="entry name" value="Histidine-containing phosphotransfer domain, HPT domain"/>
    <property type="match status" value="1"/>
</dbReference>
<feature type="transmembrane region" description="Helical" evidence="15">
    <location>
        <begin position="21"/>
        <end position="43"/>
    </location>
</feature>
<evidence type="ECO:0000256" key="15">
    <source>
        <dbReference type="SAM" id="Phobius"/>
    </source>
</evidence>
<evidence type="ECO:0000256" key="8">
    <source>
        <dbReference type="ARBA" id="ARBA00022692"/>
    </source>
</evidence>
<keyword evidence="20" id="KW-1185">Reference proteome</keyword>
<keyword evidence="10 19" id="KW-0547">Nucleotide-binding</keyword>
<evidence type="ECO:0000313" key="19">
    <source>
        <dbReference type="EMBL" id="MFN0290467.1"/>
    </source>
</evidence>
<evidence type="ECO:0000256" key="10">
    <source>
        <dbReference type="ARBA" id="ARBA00022840"/>
    </source>
</evidence>
<evidence type="ECO:0000256" key="2">
    <source>
        <dbReference type="ARBA" id="ARBA00004429"/>
    </source>
</evidence>
<feature type="transmembrane region" description="Helical" evidence="15">
    <location>
        <begin position="295"/>
        <end position="317"/>
    </location>
</feature>
<keyword evidence="4" id="KW-1003">Cell membrane</keyword>
<dbReference type="SUPFAM" id="SSF52172">
    <property type="entry name" value="CheY-like"/>
    <property type="match status" value="1"/>
</dbReference>
<dbReference type="Pfam" id="PF02518">
    <property type="entry name" value="HATPase_c"/>
    <property type="match status" value="1"/>
</dbReference>
<dbReference type="SMART" id="SM00448">
    <property type="entry name" value="REC"/>
    <property type="match status" value="1"/>
</dbReference>
<dbReference type="InterPro" id="IPR003661">
    <property type="entry name" value="HisK_dim/P_dom"/>
</dbReference>
<dbReference type="Proteomes" id="UP001517367">
    <property type="component" value="Unassembled WGS sequence"/>
</dbReference>
<evidence type="ECO:0000256" key="6">
    <source>
        <dbReference type="ARBA" id="ARBA00022553"/>
    </source>
</evidence>
<evidence type="ECO:0000313" key="20">
    <source>
        <dbReference type="Proteomes" id="UP001517367"/>
    </source>
</evidence>
<dbReference type="PANTHER" id="PTHR43047:SF64">
    <property type="entry name" value="HISTIDINE KINASE CONTAINING CHEY-HOMOLOGOUS RECEIVER DOMAIN AND PAS DOMAIN-RELATED"/>
    <property type="match status" value="1"/>
</dbReference>
<dbReference type="PROSITE" id="PS50110">
    <property type="entry name" value="RESPONSE_REGULATORY"/>
    <property type="match status" value="1"/>
</dbReference>
<evidence type="ECO:0000259" key="17">
    <source>
        <dbReference type="PROSITE" id="PS50110"/>
    </source>
</evidence>
<dbReference type="Pfam" id="PF00072">
    <property type="entry name" value="Response_reg"/>
    <property type="match status" value="1"/>
</dbReference>
<evidence type="ECO:0000256" key="7">
    <source>
        <dbReference type="ARBA" id="ARBA00022679"/>
    </source>
</evidence>
<proteinExistence type="predicted"/>
<feature type="domain" description="Histidine kinase" evidence="16">
    <location>
        <begin position="349"/>
        <end position="569"/>
    </location>
</feature>
<dbReference type="Gene3D" id="3.40.50.2300">
    <property type="match status" value="1"/>
</dbReference>
<dbReference type="PROSITE" id="PS50894">
    <property type="entry name" value="HPT"/>
    <property type="match status" value="1"/>
</dbReference>
<evidence type="ECO:0000256" key="11">
    <source>
        <dbReference type="ARBA" id="ARBA00022989"/>
    </source>
</evidence>
<dbReference type="InterPro" id="IPR036890">
    <property type="entry name" value="HATPase_C_sf"/>
</dbReference>
<dbReference type="InterPro" id="IPR003594">
    <property type="entry name" value="HATPase_dom"/>
</dbReference>
<gene>
    <name evidence="19" type="ORF">E5L68_003645</name>
</gene>
<comment type="catalytic activity">
    <reaction evidence="1">
        <text>ATP + protein L-histidine = ADP + protein N-phospho-L-histidine.</text>
        <dbReference type="EC" id="2.7.13.3"/>
    </reaction>
</comment>
<dbReference type="InterPro" id="IPR004358">
    <property type="entry name" value="Sig_transdc_His_kin-like_C"/>
</dbReference>
<evidence type="ECO:0000256" key="13">
    <source>
        <dbReference type="PROSITE-ProRule" id="PRU00110"/>
    </source>
</evidence>
<dbReference type="EMBL" id="SRMP02000003">
    <property type="protein sequence ID" value="MFN0290467.1"/>
    <property type="molecule type" value="Genomic_DNA"/>
</dbReference>
<dbReference type="CDD" id="cd00082">
    <property type="entry name" value="HisKA"/>
    <property type="match status" value="1"/>
</dbReference>
<comment type="subcellular location">
    <subcellularLocation>
        <location evidence="2">Cell inner membrane</location>
        <topology evidence="2">Multi-pass membrane protein</topology>
    </subcellularLocation>
</comment>
<accession>A0ABW9JDM0</accession>
<dbReference type="InterPro" id="IPR036641">
    <property type="entry name" value="HPT_dom_sf"/>
</dbReference>
<dbReference type="CDD" id="cd16922">
    <property type="entry name" value="HATPase_EvgS-ArcB-TorS-like"/>
    <property type="match status" value="1"/>
</dbReference>
<keyword evidence="8 15" id="KW-0812">Transmembrane</keyword>